<dbReference type="Gene3D" id="3.30.450.80">
    <property type="entry name" value="Transcription factor LuxR-like, autoinducer-binding domain"/>
    <property type="match status" value="1"/>
</dbReference>
<dbReference type="Proteomes" id="UP001138540">
    <property type="component" value="Unassembled WGS sequence"/>
</dbReference>
<dbReference type="SUPFAM" id="SSF75516">
    <property type="entry name" value="Pheromone-binding domain of LuxR-like quorum-sensing transcription factors"/>
    <property type="match status" value="1"/>
</dbReference>
<dbReference type="InterPro" id="IPR005143">
    <property type="entry name" value="TF_LuxR_autoind-bd_dom"/>
</dbReference>
<evidence type="ECO:0000256" key="1">
    <source>
        <dbReference type="ARBA" id="ARBA00023015"/>
    </source>
</evidence>
<keyword evidence="2 5" id="KW-0238">DNA-binding</keyword>
<gene>
    <name evidence="5" type="ORF">HNP60_003276</name>
</gene>
<evidence type="ECO:0000313" key="6">
    <source>
        <dbReference type="Proteomes" id="UP001138540"/>
    </source>
</evidence>
<proteinExistence type="predicted"/>
<dbReference type="PROSITE" id="PS50043">
    <property type="entry name" value="HTH_LUXR_2"/>
    <property type="match status" value="1"/>
</dbReference>
<name>A0ABR6NJ38_9SPHN</name>
<dbReference type="PROSITE" id="PS00622">
    <property type="entry name" value="HTH_LUXR_1"/>
    <property type="match status" value="1"/>
</dbReference>
<evidence type="ECO:0000256" key="2">
    <source>
        <dbReference type="ARBA" id="ARBA00023125"/>
    </source>
</evidence>
<dbReference type="GO" id="GO:0003677">
    <property type="term" value="F:DNA binding"/>
    <property type="evidence" value="ECO:0007669"/>
    <property type="project" value="UniProtKB-KW"/>
</dbReference>
<keyword evidence="6" id="KW-1185">Reference proteome</keyword>
<evidence type="ECO:0000313" key="5">
    <source>
        <dbReference type="EMBL" id="MBB5987302.1"/>
    </source>
</evidence>
<dbReference type="InterPro" id="IPR000792">
    <property type="entry name" value="Tscrpt_reg_LuxR_C"/>
</dbReference>
<dbReference type="Gene3D" id="1.10.10.10">
    <property type="entry name" value="Winged helix-like DNA-binding domain superfamily/Winged helix DNA-binding domain"/>
    <property type="match status" value="1"/>
</dbReference>
<dbReference type="EMBL" id="JACHKA010000001">
    <property type="protein sequence ID" value="MBB5987302.1"/>
    <property type="molecule type" value="Genomic_DNA"/>
</dbReference>
<feature type="domain" description="HTH luxR-type" evidence="4">
    <location>
        <begin position="166"/>
        <end position="231"/>
    </location>
</feature>
<dbReference type="Pfam" id="PF00196">
    <property type="entry name" value="GerE"/>
    <property type="match status" value="1"/>
</dbReference>
<sequence length="235" mass="26405">MDDILKRIAGATTLPLLWRQMTRYYHRHGFGGVSYYWVRTTTNLPASVPLQYGFSKSEIELYLSFDFQRLDIVPRAALAAGMPIRWSDIWKNSELTGEEREFLAAMRTIDFTDGFSLPCYGPNSRNAVVGIGKMTEQTDISPSHLSLLHFAAQAAHLRICTLFADEVVRDRQLSTREKEILDWVARGKSNNVIAEILAISPGTVDTYMRRIYEKLEVSDRTSAAVKGVGLGLIAA</sequence>
<dbReference type="RefSeq" id="WP_014077637.1">
    <property type="nucleotide sequence ID" value="NZ_JACHKA010000001.1"/>
</dbReference>
<evidence type="ECO:0000256" key="3">
    <source>
        <dbReference type="ARBA" id="ARBA00023163"/>
    </source>
</evidence>
<comment type="caution">
    <text evidence="5">The sequence shown here is derived from an EMBL/GenBank/DDBJ whole genome shotgun (WGS) entry which is preliminary data.</text>
</comment>
<dbReference type="Pfam" id="PF03472">
    <property type="entry name" value="Autoind_bind"/>
    <property type="match status" value="1"/>
</dbReference>
<dbReference type="PRINTS" id="PR00038">
    <property type="entry name" value="HTHLUXR"/>
</dbReference>
<keyword evidence="3" id="KW-0804">Transcription</keyword>
<dbReference type="SMART" id="SM00421">
    <property type="entry name" value="HTH_LUXR"/>
    <property type="match status" value="1"/>
</dbReference>
<dbReference type="CDD" id="cd06170">
    <property type="entry name" value="LuxR_C_like"/>
    <property type="match status" value="1"/>
</dbReference>
<accession>A0ABR6NJ38</accession>
<evidence type="ECO:0000259" key="4">
    <source>
        <dbReference type="PROSITE" id="PS50043"/>
    </source>
</evidence>
<protein>
    <submittedName>
        <fullName evidence="5">DNA-binding CsgD family transcriptional regulator</fullName>
    </submittedName>
</protein>
<organism evidence="5 6">
    <name type="scientific">Sphingobium lignivorans</name>
    <dbReference type="NCBI Taxonomy" id="2735886"/>
    <lineage>
        <taxon>Bacteria</taxon>
        <taxon>Pseudomonadati</taxon>
        <taxon>Pseudomonadota</taxon>
        <taxon>Alphaproteobacteria</taxon>
        <taxon>Sphingomonadales</taxon>
        <taxon>Sphingomonadaceae</taxon>
        <taxon>Sphingobium</taxon>
    </lineage>
</organism>
<dbReference type="InterPro" id="IPR036693">
    <property type="entry name" value="TF_LuxR_autoind-bd_dom_sf"/>
</dbReference>
<keyword evidence="1" id="KW-0805">Transcription regulation</keyword>
<dbReference type="PANTHER" id="PTHR44688:SF16">
    <property type="entry name" value="DNA-BINDING TRANSCRIPTIONAL ACTIVATOR DEVR_DOSR"/>
    <property type="match status" value="1"/>
</dbReference>
<reference evidence="5 6" key="1">
    <citation type="submission" date="2020-08" db="EMBL/GenBank/DDBJ databases">
        <title>Exploring microbial biodiversity for novel pathways involved in the catabolism of aromatic compounds derived from lignin.</title>
        <authorList>
            <person name="Elkins J."/>
        </authorList>
    </citation>
    <scope>NUCLEOTIDE SEQUENCE [LARGE SCALE GENOMIC DNA]</scope>
    <source>
        <strain evidence="5 6">B1D3A</strain>
    </source>
</reference>
<dbReference type="SUPFAM" id="SSF46894">
    <property type="entry name" value="C-terminal effector domain of the bipartite response regulators"/>
    <property type="match status" value="1"/>
</dbReference>
<dbReference type="InterPro" id="IPR016032">
    <property type="entry name" value="Sig_transdc_resp-reg_C-effctor"/>
</dbReference>
<dbReference type="PANTHER" id="PTHR44688">
    <property type="entry name" value="DNA-BINDING TRANSCRIPTIONAL ACTIVATOR DEVR_DOSR"/>
    <property type="match status" value="1"/>
</dbReference>
<dbReference type="InterPro" id="IPR036388">
    <property type="entry name" value="WH-like_DNA-bd_sf"/>
</dbReference>